<dbReference type="Proteomes" id="UP000273811">
    <property type="component" value="Unassembled WGS sequence"/>
</dbReference>
<protein>
    <recommendedName>
        <fullName evidence="5">Acid sugar phosphatase</fullName>
        <ecNumber evidence="5">3.1.3.-</ecNumber>
    </recommendedName>
</protein>
<feature type="binding site" evidence="8">
    <location>
        <position position="19"/>
    </location>
    <ligand>
        <name>Mg(2+)</name>
        <dbReference type="ChEBI" id="CHEBI:18420"/>
    </ligand>
</feature>
<accession>A0A443INI6</accession>
<keyword evidence="4 5" id="KW-0460">Magnesium</keyword>
<dbReference type="GO" id="GO:0046872">
    <property type="term" value="F:metal ion binding"/>
    <property type="evidence" value="ECO:0007669"/>
    <property type="project" value="UniProtKB-KW"/>
</dbReference>
<dbReference type="InterPro" id="IPR036412">
    <property type="entry name" value="HAD-like_sf"/>
</dbReference>
<dbReference type="CDD" id="cd07530">
    <property type="entry name" value="HAD_Pase_UmpH-like"/>
    <property type="match status" value="1"/>
</dbReference>
<dbReference type="Pfam" id="PF13344">
    <property type="entry name" value="Hydrolase_6"/>
    <property type="match status" value="1"/>
</dbReference>
<dbReference type="EMBL" id="QYTU02000033">
    <property type="protein sequence ID" value="RWR06976.1"/>
    <property type="molecule type" value="Genomic_DNA"/>
</dbReference>
<comment type="function">
    <text evidence="5">Catalyzes the dephosphorylation of 2-6 carbon acid sugars in vitro.</text>
</comment>
<organism evidence="9 10">
    <name type="scientific">Siminovitchia fortis</name>
    <dbReference type="NCBI Taxonomy" id="254758"/>
    <lineage>
        <taxon>Bacteria</taxon>
        <taxon>Bacillati</taxon>
        <taxon>Bacillota</taxon>
        <taxon>Bacilli</taxon>
        <taxon>Bacillales</taxon>
        <taxon>Bacillaceae</taxon>
        <taxon>Siminovitchia</taxon>
    </lineage>
</organism>
<evidence type="ECO:0000256" key="6">
    <source>
        <dbReference type="PIRSR" id="PIRSR000915-1"/>
    </source>
</evidence>
<dbReference type="SFLD" id="SFLDS00003">
    <property type="entry name" value="Haloacid_Dehalogenase"/>
    <property type="match status" value="1"/>
</dbReference>
<evidence type="ECO:0000256" key="1">
    <source>
        <dbReference type="ARBA" id="ARBA00006696"/>
    </source>
</evidence>
<proteinExistence type="inferred from homology"/>
<dbReference type="AlphaFoldDB" id="A0A443INI6"/>
<evidence type="ECO:0000256" key="3">
    <source>
        <dbReference type="ARBA" id="ARBA00022801"/>
    </source>
</evidence>
<dbReference type="SUPFAM" id="SSF56784">
    <property type="entry name" value="HAD-like"/>
    <property type="match status" value="1"/>
</dbReference>
<keyword evidence="2 5" id="KW-0479">Metal-binding</keyword>
<dbReference type="GO" id="GO:0005737">
    <property type="term" value="C:cytoplasm"/>
    <property type="evidence" value="ECO:0007669"/>
    <property type="project" value="TreeGrafter"/>
</dbReference>
<dbReference type="PIRSF" id="PIRSF000915">
    <property type="entry name" value="PGP-type_phosphatase"/>
    <property type="match status" value="1"/>
</dbReference>
<dbReference type="SFLD" id="SFLDG01139">
    <property type="entry name" value="C2.A:_Pyridoxal_Phosphate_Phos"/>
    <property type="match status" value="1"/>
</dbReference>
<dbReference type="InterPro" id="IPR006357">
    <property type="entry name" value="HAD-SF_hydro_IIA"/>
</dbReference>
<evidence type="ECO:0000256" key="4">
    <source>
        <dbReference type="ARBA" id="ARBA00022842"/>
    </source>
</evidence>
<dbReference type="Gene3D" id="3.40.50.1000">
    <property type="entry name" value="HAD superfamily/HAD-like"/>
    <property type="match status" value="2"/>
</dbReference>
<feature type="active site" description="Nucleophile" evidence="6">
    <location>
        <position position="17"/>
    </location>
</feature>
<dbReference type="InterPro" id="IPR023214">
    <property type="entry name" value="HAD_sf"/>
</dbReference>
<feature type="active site" description="Proton donor" evidence="6">
    <location>
        <position position="19"/>
    </location>
</feature>
<sequence>MFGRGFPVKKYEGYLIDLDGTMYRGKESIPEAAQFVARLNKKGIPYLFVTNNSSKTPGQVADHLNHFGIEAKEEDIFTTSMAAADYLYENHPDTSVYVIGETGLISALQEKGLNLTDKDPEAVIMGIDRKITYEKLAKACLFVRNGALFFSTNGDTALPTEKGLLPGNGAITSVVSVSTQTEPIFIGKPHSIIMEQALKVLGSPKEKTLMVGDNYDTDILAGINIKMDTLLVHTGVTTKEALEMKEKQPSYVLNSLAEWQF</sequence>
<comment type="cofactor">
    <cofactor evidence="8">
        <name>Mg(2+)</name>
        <dbReference type="ChEBI" id="CHEBI:18420"/>
    </cofactor>
    <text evidence="8">Divalent metal ions. Mg(2+) is the most effective.</text>
</comment>
<evidence type="ECO:0000256" key="2">
    <source>
        <dbReference type="ARBA" id="ARBA00022723"/>
    </source>
</evidence>
<dbReference type="EC" id="3.1.3.-" evidence="5"/>
<keyword evidence="3 9" id="KW-0378">Hydrolase</keyword>
<dbReference type="Pfam" id="PF13242">
    <property type="entry name" value="Hydrolase_like"/>
    <property type="match status" value="1"/>
</dbReference>
<keyword evidence="10" id="KW-1185">Reference proteome</keyword>
<feature type="binding site" evidence="7">
    <location>
        <position position="188"/>
    </location>
    <ligand>
        <name>substrate</name>
    </ligand>
</feature>
<comment type="caution">
    <text evidence="9">The sequence shown here is derived from an EMBL/GenBank/DDBJ whole genome shotgun (WGS) entry which is preliminary data.</text>
</comment>
<dbReference type="FunFam" id="3.40.50.1000:FF:000053">
    <property type="entry name" value="TIGR01457 family HAD hydrolase"/>
    <property type="match status" value="1"/>
</dbReference>
<gene>
    <name evidence="9" type="ORF">D4N35_013635</name>
</gene>
<evidence type="ECO:0000313" key="10">
    <source>
        <dbReference type="Proteomes" id="UP000273811"/>
    </source>
</evidence>
<dbReference type="NCBIfam" id="TIGR01457">
    <property type="entry name" value="HAD-SF-IIA-hyp2"/>
    <property type="match status" value="1"/>
</dbReference>
<feature type="binding site" evidence="8">
    <location>
        <position position="213"/>
    </location>
    <ligand>
        <name>Mg(2+)</name>
        <dbReference type="ChEBI" id="CHEBI:18420"/>
    </ligand>
</feature>
<comment type="similarity">
    <text evidence="1 5">Belongs to the HAD-like hydrolase superfamily. NagD family.</text>
</comment>
<dbReference type="PANTHER" id="PTHR19288:SF46">
    <property type="entry name" value="HALOACID DEHALOGENASE-LIKE HYDROLASE DOMAIN-CONTAINING PROTEIN 2"/>
    <property type="match status" value="1"/>
</dbReference>
<dbReference type="PANTHER" id="PTHR19288">
    <property type="entry name" value="4-NITROPHENYLPHOSPHATASE-RELATED"/>
    <property type="match status" value="1"/>
</dbReference>
<name>A0A443INI6_9BACI</name>
<evidence type="ECO:0000256" key="5">
    <source>
        <dbReference type="PIRNR" id="PIRNR000915"/>
    </source>
</evidence>
<evidence type="ECO:0000256" key="7">
    <source>
        <dbReference type="PIRSR" id="PIRSR000915-2"/>
    </source>
</evidence>
<dbReference type="OrthoDB" id="9810449at2"/>
<dbReference type="InterPro" id="IPR006354">
    <property type="entry name" value="HAD-SF_hydro_IIA_hyp1"/>
</dbReference>
<evidence type="ECO:0000313" key="9">
    <source>
        <dbReference type="EMBL" id="RWR06976.1"/>
    </source>
</evidence>
<dbReference type="NCBIfam" id="TIGR01460">
    <property type="entry name" value="HAD-SF-IIA"/>
    <property type="match status" value="1"/>
</dbReference>
<evidence type="ECO:0000256" key="8">
    <source>
        <dbReference type="PIRSR" id="PIRSR000915-3"/>
    </source>
</evidence>
<feature type="binding site" evidence="8">
    <location>
        <position position="17"/>
    </location>
    <ligand>
        <name>Mg(2+)</name>
        <dbReference type="ChEBI" id="CHEBI:18420"/>
    </ligand>
</feature>
<dbReference type="GO" id="GO:0016791">
    <property type="term" value="F:phosphatase activity"/>
    <property type="evidence" value="ECO:0007669"/>
    <property type="project" value="TreeGrafter"/>
</dbReference>
<reference evidence="9" key="1">
    <citation type="submission" date="2018-12" db="EMBL/GenBank/DDBJ databases">
        <authorList>
            <person name="Sun L."/>
            <person name="Chen Z."/>
        </authorList>
    </citation>
    <scope>NUCLEOTIDE SEQUENCE [LARGE SCALE GENOMIC DNA]</scope>
    <source>
        <strain evidence="9">DSM 16012</strain>
    </source>
</reference>